<protein>
    <submittedName>
        <fullName evidence="3">Uncharacterized protein</fullName>
    </submittedName>
</protein>
<dbReference type="PANTHER" id="PTHR18978:SF1">
    <property type="entry name" value="GRIP1-ASSOCIATED PROTEIN 1"/>
    <property type="match status" value="1"/>
</dbReference>
<feature type="coiled-coil region" evidence="1">
    <location>
        <begin position="118"/>
        <end position="145"/>
    </location>
</feature>
<gene>
    <name evidence="3" type="ORF">GOODEAATRI_030064</name>
</gene>
<feature type="compositionally biased region" description="Polar residues" evidence="2">
    <location>
        <begin position="159"/>
        <end position="171"/>
    </location>
</feature>
<feature type="non-terminal residue" evidence="3">
    <location>
        <position position="194"/>
    </location>
</feature>
<evidence type="ECO:0000256" key="1">
    <source>
        <dbReference type="SAM" id="Coils"/>
    </source>
</evidence>
<sequence length="194" mass="22218">METNPRTQSGPTEFDSEGLNINACYAFQIFMSIKVETMNHFASLRYFILFCHRKYCGTKNYPCGPVRALKLYGPWIWAPVTIFSATETNNPCCVFILQEIKDTVDSQRILEKKGSSALKDLKRQLQLERKRADKLQERLQEILTNSKTRTGLEELVLSEINSPSRTQQTGDSSSISSFSYKDMMKEAQPANQNR</sequence>
<accession>A0ABV0P8W6</accession>
<keyword evidence="4" id="KW-1185">Reference proteome</keyword>
<feature type="region of interest" description="Disordered" evidence="2">
    <location>
        <begin position="156"/>
        <end position="194"/>
    </location>
</feature>
<name>A0ABV0P8W6_9TELE</name>
<reference evidence="3 4" key="1">
    <citation type="submission" date="2021-06" db="EMBL/GenBank/DDBJ databases">
        <authorList>
            <person name="Palmer J.M."/>
        </authorList>
    </citation>
    <scope>NUCLEOTIDE SEQUENCE [LARGE SCALE GENOMIC DNA]</scope>
    <source>
        <strain evidence="3 4">GA_2019</strain>
        <tissue evidence="3">Muscle</tissue>
    </source>
</reference>
<proteinExistence type="predicted"/>
<evidence type="ECO:0000256" key="2">
    <source>
        <dbReference type="SAM" id="MobiDB-lite"/>
    </source>
</evidence>
<comment type="caution">
    <text evidence="3">The sequence shown here is derived from an EMBL/GenBank/DDBJ whole genome shotgun (WGS) entry which is preliminary data.</text>
</comment>
<dbReference type="PANTHER" id="PTHR18978">
    <property type="entry name" value="GRIP-1 ASSOCIATED PROTEIN 1"/>
    <property type="match status" value="1"/>
</dbReference>
<dbReference type="EMBL" id="JAHRIO010064602">
    <property type="protein sequence ID" value="MEQ2179905.1"/>
    <property type="molecule type" value="Genomic_DNA"/>
</dbReference>
<organism evidence="3 4">
    <name type="scientific">Goodea atripinnis</name>
    <dbReference type="NCBI Taxonomy" id="208336"/>
    <lineage>
        <taxon>Eukaryota</taxon>
        <taxon>Metazoa</taxon>
        <taxon>Chordata</taxon>
        <taxon>Craniata</taxon>
        <taxon>Vertebrata</taxon>
        <taxon>Euteleostomi</taxon>
        <taxon>Actinopterygii</taxon>
        <taxon>Neopterygii</taxon>
        <taxon>Teleostei</taxon>
        <taxon>Neoteleostei</taxon>
        <taxon>Acanthomorphata</taxon>
        <taxon>Ovalentaria</taxon>
        <taxon>Atherinomorphae</taxon>
        <taxon>Cyprinodontiformes</taxon>
        <taxon>Goodeidae</taxon>
        <taxon>Goodea</taxon>
    </lineage>
</organism>
<evidence type="ECO:0000313" key="3">
    <source>
        <dbReference type="EMBL" id="MEQ2179905.1"/>
    </source>
</evidence>
<evidence type="ECO:0000313" key="4">
    <source>
        <dbReference type="Proteomes" id="UP001476798"/>
    </source>
</evidence>
<keyword evidence="1" id="KW-0175">Coiled coil</keyword>
<dbReference type="Proteomes" id="UP001476798">
    <property type="component" value="Unassembled WGS sequence"/>
</dbReference>
<dbReference type="InterPro" id="IPR026204">
    <property type="entry name" value="GRIPAP1"/>
</dbReference>